<reference evidence="1" key="1">
    <citation type="journal article" date="2021" name="Proc. Natl. Acad. Sci. U.S.A.">
        <title>A Catalog of Tens of Thousands of Viruses from Human Metagenomes Reveals Hidden Associations with Chronic Diseases.</title>
        <authorList>
            <person name="Tisza M.J."/>
            <person name="Buck C.B."/>
        </authorList>
    </citation>
    <scope>NUCLEOTIDE SEQUENCE</scope>
    <source>
        <strain evidence="1">CtyWv1</strain>
    </source>
</reference>
<organism evidence="1">
    <name type="scientific">Myoviridae sp. ctyWv1</name>
    <dbReference type="NCBI Taxonomy" id="2826718"/>
    <lineage>
        <taxon>Viruses</taxon>
        <taxon>Duplodnaviria</taxon>
        <taxon>Heunggongvirae</taxon>
        <taxon>Uroviricota</taxon>
        <taxon>Caudoviricetes</taxon>
    </lineage>
</organism>
<proteinExistence type="predicted"/>
<sequence>MSEEKMTASLSIDAKYVEEEVSRIVKAAIVSALGNRDEIIRKAIDRTIDTYVDRDGNPCRKDNYRARPYLDYLAEKTVETVVREAMAEMVEENKEEFKAEIKKAIGKRKWKEDMAQTFVQMIIDDAKSDWRMPVTVSLEKPKDY</sequence>
<name>A0A8S5QWF8_9CAUD</name>
<accession>A0A8S5QWF8</accession>
<evidence type="ECO:0000313" key="1">
    <source>
        <dbReference type="EMBL" id="DAE23542.1"/>
    </source>
</evidence>
<dbReference type="EMBL" id="BK015755">
    <property type="protein sequence ID" value="DAE23542.1"/>
    <property type="molecule type" value="Genomic_DNA"/>
</dbReference>
<protein>
    <submittedName>
        <fullName evidence="1">Uncharacterized protein</fullName>
    </submittedName>
</protein>